<dbReference type="Proteomes" id="UP001190700">
    <property type="component" value="Unassembled WGS sequence"/>
</dbReference>
<feature type="transmembrane region" description="Helical" evidence="2">
    <location>
        <begin position="509"/>
        <end position="528"/>
    </location>
</feature>
<sequence>LTTAAEPARLTTVAEREEAQRSKVLLMQAILRADSALHNPPADFSNDQYSLVQRLLDNENEHKEVIIELINLSCFGIGEVKALFKHISGPVGADKKTPEDLKRRERMLTTMLIAYKSPDHSILRRLLLLWMEHNVNAPPVATTQEKAEDERTNQLCENAMRNLFSALLLKQSPAKVKAASQEPKAKVPKPSPKDTTRSEDTTAHSSEESPESETDDAIQLLCEMHAVALRTDTCVKRHENRQVAVTAAQEAGPVPKSGGRHSDSVEIVMLRDILPKIMGVKNEASESKADRPPKVELLQATRLWMCLMNFVLHFARKPKQGHASDTDDMVDTLIQDVADSMTGMLGIAKTSGDVGAFLQLLFALSTRNVMGALKVNALQHVAASQVQAVIKLLQATGSLNSLTQKVAAINRDTSRHSTESQSFEQMIQQLTGRIEGGELPFSQLDKLMQQLDFDFIDEQRVDILSRVDDDKFGMVTTSSALEPINQQARLITAETLQAMGMSWGTRCSWLLFTGIGVILIMAFLFLGIRSFSTSSTFGSIVESILAVGVGTASLIQAKSVVTDEEKITKMPEGRASPTPPTPAVPPPR</sequence>
<feature type="compositionally biased region" description="Basic and acidic residues" evidence="1">
    <location>
        <begin position="191"/>
        <end position="207"/>
    </location>
</feature>
<feature type="region of interest" description="Disordered" evidence="1">
    <location>
        <begin position="175"/>
        <end position="215"/>
    </location>
</feature>
<name>A0AAE0H0C8_9CHLO</name>
<dbReference type="AlphaFoldDB" id="A0AAE0H0C8"/>
<feature type="compositionally biased region" description="Pro residues" evidence="1">
    <location>
        <begin position="577"/>
        <end position="588"/>
    </location>
</feature>
<organism evidence="3 4">
    <name type="scientific">Cymbomonas tetramitiformis</name>
    <dbReference type="NCBI Taxonomy" id="36881"/>
    <lineage>
        <taxon>Eukaryota</taxon>
        <taxon>Viridiplantae</taxon>
        <taxon>Chlorophyta</taxon>
        <taxon>Pyramimonadophyceae</taxon>
        <taxon>Pyramimonadales</taxon>
        <taxon>Pyramimonadaceae</taxon>
        <taxon>Cymbomonas</taxon>
    </lineage>
</organism>
<keyword evidence="2" id="KW-0812">Transmembrane</keyword>
<evidence type="ECO:0000256" key="2">
    <source>
        <dbReference type="SAM" id="Phobius"/>
    </source>
</evidence>
<feature type="non-terminal residue" evidence="3">
    <location>
        <position position="1"/>
    </location>
</feature>
<evidence type="ECO:0000256" key="1">
    <source>
        <dbReference type="SAM" id="MobiDB-lite"/>
    </source>
</evidence>
<evidence type="ECO:0000313" key="4">
    <source>
        <dbReference type="Proteomes" id="UP001190700"/>
    </source>
</evidence>
<keyword evidence="4" id="KW-1185">Reference proteome</keyword>
<feature type="region of interest" description="Disordered" evidence="1">
    <location>
        <begin position="564"/>
        <end position="588"/>
    </location>
</feature>
<evidence type="ECO:0000313" key="3">
    <source>
        <dbReference type="EMBL" id="KAK3287543.1"/>
    </source>
</evidence>
<keyword evidence="2" id="KW-0472">Membrane</keyword>
<dbReference type="EMBL" id="LGRX02000807">
    <property type="protein sequence ID" value="KAK3287543.1"/>
    <property type="molecule type" value="Genomic_DNA"/>
</dbReference>
<accession>A0AAE0H0C8</accession>
<keyword evidence="2" id="KW-1133">Transmembrane helix</keyword>
<gene>
    <name evidence="3" type="ORF">CYMTET_4955</name>
</gene>
<proteinExistence type="predicted"/>
<protein>
    <submittedName>
        <fullName evidence="3">Uncharacterized protein</fullName>
    </submittedName>
</protein>
<comment type="caution">
    <text evidence="3">The sequence shown here is derived from an EMBL/GenBank/DDBJ whole genome shotgun (WGS) entry which is preliminary data.</text>
</comment>
<reference evidence="3 4" key="1">
    <citation type="journal article" date="2015" name="Genome Biol. Evol.">
        <title>Comparative Genomics of a Bacterivorous Green Alga Reveals Evolutionary Causalities and Consequences of Phago-Mixotrophic Mode of Nutrition.</title>
        <authorList>
            <person name="Burns J.A."/>
            <person name="Paasch A."/>
            <person name="Narechania A."/>
            <person name="Kim E."/>
        </authorList>
    </citation>
    <scope>NUCLEOTIDE SEQUENCE [LARGE SCALE GENOMIC DNA]</scope>
    <source>
        <strain evidence="3 4">PLY_AMNH</strain>
    </source>
</reference>